<dbReference type="Proteomes" id="UP000218628">
    <property type="component" value="Plasmid unnamed"/>
</dbReference>
<evidence type="ECO:0000313" key="1">
    <source>
        <dbReference type="EMBL" id="ATF62135.1"/>
    </source>
</evidence>
<organism evidence="1 2">
    <name type="scientific">Rothia mucilaginosa</name>
    <dbReference type="NCBI Taxonomy" id="43675"/>
    <lineage>
        <taxon>Bacteria</taxon>
        <taxon>Bacillati</taxon>
        <taxon>Actinomycetota</taxon>
        <taxon>Actinomycetes</taxon>
        <taxon>Micrococcales</taxon>
        <taxon>Micrococcaceae</taxon>
        <taxon>Rothia</taxon>
    </lineage>
</organism>
<dbReference type="EMBL" id="CP023509">
    <property type="protein sequence ID" value="ATF62135.1"/>
    <property type="molecule type" value="Genomic_DNA"/>
</dbReference>
<geneLocation type="plasmid" evidence="1">
    <name>unnamed</name>
</geneLocation>
<accession>A0A291DCD8</accession>
<protein>
    <submittedName>
        <fullName evidence="1">Uncharacterized protein</fullName>
    </submittedName>
</protein>
<gene>
    <name evidence="1" type="ORF">CO690_00015</name>
</gene>
<sequence length="95" mass="10572">MALYELTASYYGTTPKTKRLTFNLSGPAPIPDRLRSLLEVCRESFSVGIPAAAQLHREVMECKLKREGWVVVMSSQSDYTKPGVSAKWSITFSEG</sequence>
<reference evidence="2" key="1">
    <citation type="submission" date="2017-09" db="EMBL/GenBank/DDBJ databases">
        <title>FDA dAtabase for Regulatory Grade micrObial Sequences (FDA-ARGOS): Supporting development and validation of Infectious Disease Dx tests.</title>
        <authorList>
            <person name="Minogue T."/>
            <person name="Wolcott M."/>
            <person name="Wasieloski L."/>
            <person name="Aguilar W."/>
            <person name="Moore D."/>
            <person name="Tallon L."/>
            <person name="Sadzewicz L."/>
            <person name="Ott S."/>
            <person name="Zhao X."/>
            <person name="Nagaraj S."/>
            <person name="Vavikolanu K."/>
            <person name="Aluvathingal J."/>
            <person name="Nadendla S."/>
            <person name="Sichtig H."/>
        </authorList>
    </citation>
    <scope>NUCLEOTIDE SEQUENCE [LARGE SCALE GENOMIC DNA]</scope>
    <source>
        <strain evidence="2">FDAARGOS_369</strain>
        <plasmid evidence="2">Plasmid unnamed</plasmid>
    </source>
</reference>
<keyword evidence="1" id="KW-0614">Plasmid</keyword>
<name>A0A291DCD8_9MICC</name>
<dbReference type="RefSeq" id="WP_096740528.1">
    <property type="nucleotide sequence ID" value="NZ_CP023509.1"/>
</dbReference>
<proteinExistence type="predicted"/>
<dbReference type="AlphaFoldDB" id="A0A291DCD8"/>
<evidence type="ECO:0000313" key="2">
    <source>
        <dbReference type="Proteomes" id="UP000218628"/>
    </source>
</evidence>